<sequence length="559" mass="61256">MSSDLEIQRNVANREESRAATPSLQVQSSSREPEDELSEAIKQKGISQQITDTGSSVSSVSLPTQSFSKDQFRQRADFLRGTGVEPMREDIELSDVVQPTQSSSTAVQGRVPDLEFGSALSQTLSRAEDRAAAQQSSVDVPLEETHRRKSRIHFFALCFCLFVNGWNDGTTGPMLPRIQENYHVGFAVVSLIFVFNAIGYLSGAFVNVFLTDKFGFGKVLFLGSLCQIGAYVMLAPAGPYPLICFAFFSIGFTLAIQAAQATGYVASLKRDSNAKMGFLHGSYGLAALLSPLVATEFAQNPIYWSFHYIISAALYVANTALLWWTFRGRRQEDIMADEGETASEADGNSNKFRQMIANKDVHVLSFFALIYAESRSRWAVRGYSHDARLQPHVFLGAGWTVTYILEKRHGSANSGYISSGFFGGLMLGRILLLWFNNKIGERRAVFLYAVLVIGLEVTVWVVPSLIENAVAVAFVGLLLGPMFPILINHSATILPRWLLTACVGYIAGAGQAGSAVLPFITGLLASKFGITSLPPFIVSMMSTLRVLWAVIPRARYVPT</sequence>
<feature type="domain" description="Major facilitator superfamily (MFS) profile" evidence="9">
    <location>
        <begin position="153"/>
        <end position="555"/>
    </location>
</feature>
<dbReference type="InterPro" id="IPR011701">
    <property type="entry name" value="MFS"/>
</dbReference>
<dbReference type="Pfam" id="PF07690">
    <property type="entry name" value="MFS_1"/>
    <property type="match status" value="1"/>
</dbReference>
<feature type="region of interest" description="Disordered" evidence="7">
    <location>
        <begin position="1"/>
        <end position="64"/>
    </location>
</feature>
<dbReference type="HOGENOM" id="CLU_021993_6_0_1"/>
<dbReference type="InterPro" id="IPR036259">
    <property type="entry name" value="MFS_trans_sf"/>
</dbReference>
<reference evidence="10" key="1">
    <citation type="submission" date="2014-01" db="EMBL/GenBank/DDBJ databases">
        <title>The genome of the white-rot fungus Pycnoporus cinnabarinus: a basidiomycete model with a versatile arsenal for lignocellulosic biomass breakdown.</title>
        <authorList>
            <person name="Levasseur A."/>
            <person name="Lomascolo A."/>
            <person name="Ruiz-Duenas F.J."/>
            <person name="Uzan E."/>
            <person name="Piumi F."/>
            <person name="Kues U."/>
            <person name="Ram A.F.J."/>
            <person name="Murat C."/>
            <person name="Haon M."/>
            <person name="Benoit I."/>
            <person name="Arfi Y."/>
            <person name="Chevret D."/>
            <person name="Drula E."/>
            <person name="Kwon M.J."/>
            <person name="Gouret P."/>
            <person name="Lesage-Meessen L."/>
            <person name="Lombard V."/>
            <person name="Mariette J."/>
            <person name="Noirot C."/>
            <person name="Park J."/>
            <person name="Patyshakuliyeva A."/>
            <person name="Wieneger R.A.B."/>
            <person name="Wosten H.A.B."/>
            <person name="Martin F."/>
            <person name="Coutinho P.M."/>
            <person name="de Vries R."/>
            <person name="Martinez A.T."/>
            <person name="Klopp C."/>
            <person name="Pontarotti P."/>
            <person name="Henrissat B."/>
            <person name="Record E."/>
        </authorList>
    </citation>
    <scope>NUCLEOTIDE SEQUENCE [LARGE SCALE GENOMIC DNA]</scope>
    <source>
        <strain evidence="10">BRFM137</strain>
    </source>
</reference>
<evidence type="ECO:0000256" key="1">
    <source>
        <dbReference type="ARBA" id="ARBA00004127"/>
    </source>
</evidence>
<dbReference type="InterPro" id="IPR020846">
    <property type="entry name" value="MFS_dom"/>
</dbReference>
<comment type="subcellular location">
    <subcellularLocation>
        <location evidence="1">Endomembrane system</location>
        <topology evidence="1">Multi-pass membrane protein</topology>
    </subcellularLocation>
</comment>
<feature type="transmembrane region" description="Helical" evidence="8">
    <location>
        <begin position="468"/>
        <end position="486"/>
    </location>
</feature>
<feature type="transmembrane region" description="Helical" evidence="8">
    <location>
        <begin position="306"/>
        <end position="326"/>
    </location>
</feature>
<comment type="similarity">
    <text evidence="2">Belongs to the major facilitator superfamily.</text>
</comment>
<keyword evidence="11" id="KW-1185">Reference proteome</keyword>
<dbReference type="PROSITE" id="PS50850">
    <property type="entry name" value="MFS"/>
    <property type="match status" value="1"/>
</dbReference>
<dbReference type="GO" id="GO:0016020">
    <property type="term" value="C:membrane"/>
    <property type="evidence" value="ECO:0007669"/>
    <property type="project" value="TreeGrafter"/>
</dbReference>
<comment type="caution">
    <text evidence="10">The sequence shown here is derived from an EMBL/GenBank/DDBJ whole genome shotgun (WGS) entry which is preliminary data.</text>
</comment>
<keyword evidence="6 8" id="KW-0472">Membrane</keyword>
<dbReference type="InterPro" id="IPR051788">
    <property type="entry name" value="MFS_Transporter"/>
</dbReference>
<evidence type="ECO:0000256" key="4">
    <source>
        <dbReference type="ARBA" id="ARBA00022692"/>
    </source>
</evidence>
<dbReference type="OMA" id="MELECIP"/>
<dbReference type="Gene3D" id="1.20.1250.20">
    <property type="entry name" value="MFS general substrate transporter like domains"/>
    <property type="match status" value="1"/>
</dbReference>
<evidence type="ECO:0000256" key="3">
    <source>
        <dbReference type="ARBA" id="ARBA00022448"/>
    </source>
</evidence>
<gene>
    <name evidence="10" type="ORF">BN946_scf184473.g35</name>
</gene>
<feature type="transmembrane region" description="Helical" evidence="8">
    <location>
        <begin position="444"/>
        <end position="462"/>
    </location>
</feature>
<dbReference type="GO" id="GO:0012505">
    <property type="term" value="C:endomembrane system"/>
    <property type="evidence" value="ECO:0007669"/>
    <property type="project" value="UniProtKB-SubCell"/>
</dbReference>
<evidence type="ECO:0000259" key="9">
    <source>
        <dbReference type="PROSITE" id="PS50850"/>
    </source>
</evidence>
<dbReference type="Proteomes" id="UP000029665">
    <property type="component" value="Unassembled WGS sequence"/>
</dbReference>
<evidence type="ECO:0000313" key="10">
    <source>
        <dbReference type="EMBL" id="CDO77091.1"/>
    </source>
</evidence>
<evidence type="ECO:0000256" key="6">
    <source>
        <dbReference type="ARBA" id="ARBA00023136"/>
    </source>
</evidence>
<feature type="transmembrane region" description="Helical" evidence="8">
    <location>
        <begin position="186"/>
        <end position="209"/>
    </location>
</feature>
<keyword evidence="4 8" id="KW-0812">Transmembrane</keyword>
<feature type="transmembrane region" description="Helical" evidence="8">
    <location>
        <begin position="532"/>
        <end position="551"/>
    </location>
</feature>
<feature type="transmembrane region" description="Helical" evidence="8">
    <location>
        <begin position="150"/>
        <end position="166"/>
    </location>
</feature>
<dbReference type="AlphaFoldDB" id="A0A060SSD8"/>
<dbReference type="SUPFAM" id="SSF103473">
    <property type="entry name" value="MFS general substrate transporter"/>
    <property type="match status" value="1"/>
</dbReference>
<feature type="transmembrane region" description="Helical" evidence="8">
    <location>
        <begin position="277"/>
        <end position="294"/>
    </location>
</feature>
<dbReference type="EMBL" id="CCBP010000439">
    <property type="protein sequence ID" value="CDO77091.1"/>
    <property type="molecule type" value="Genomic_DNA"/>
</dbReference>
<name>A0A060SSD8_PYCCI</name>
<dbReference type="PANTHER" id="PTHR23514">
    <property type="entry name" value="BYPASS OF STOP CODON PROTEIN 6"/>
    <property type="match status" value="1"/>
</dbReference>
<keyword evidence="3" id="KW-0813">Transport</keyword>
<dbReference type="PANTHER" id="PTHR23514:SF3">
    <property type="entry name" value="BYPASS OF STOP CODON PROTEIN 6"/>
    <property type="match status" value="1"/>
</dbReference>
<feature type="compositionally biased region" description="Polar residues" evidence="7">
    <location>
        <begin position="20"/>
        <end position="30"/>
    </location>
</feature>
<feature type="transmembrane region" description="Helical" evidence="8">
    <location>
        <begin position="216"/>
        <end position="234"/>
    </location>
</feature>
<proteinExistence type="inferred from homology"/>
<evidence type="ECO:0000256" key="5">
    <source>
        <dbReference type="ARBA" id="ARBA00022989"/>
    </source>
</evidence>
<feature type="transmembrane region" description="Helical" evidence="8">
    <location>
        <begin position="498"/>
        <end position="520"/>
    </location>
</feature>
<keyword evidence="5 8" id="KW-1133">Transmembrane helix</keyword>
<accession>A0A060SSD8</accession>
<dbReference type="OrthoDB" id="413079at2759"/>
<organism evidence="10 11">
    <name type="scientific">Pycnoporus cinnabarinus</name>
    <name type="common">Cinnabar-red polypore</name>
    <name type="synonym">Trametes cinnabarina</name>
    <dbReference type="NCBI Taxonomy" id="5643"/>
    <lineage>
        <taxon>Eukaryota</taxon>
        <taxon>Fungi</taxon>
        <taxon>Dikarya</taxon>
        <taxon>Basidiomycota</taxon>
        <taxon>Agaricomycotina</taxon>
        <taxon>Agaricomycetes</taxon>
        <taxon>Polyporales</taxon>
        <taxon>Polyporaceae</taxon>
        <taxon>Trametes</taxon>
    </lineage>
</organism>
<evidence type="ECO:0000256" key="2">
    <source>
        <dbReference type="ARBA" id="ARBA00008335"/>
    </source>
</evidence>
<protein>
    <recommendedName>
        <fullName evidence="9">Major facilitator superfamily (MFS) profile domain-containing protein</fullName>
    </recommendedName>
</protein>
<feature type="compositionally biased region" description="Polar residues" evidence="7">
    <location>
        <begin position="45"/>
        <end position="54"/>
    </location>
</feature>
<evidence type="ECO:0000256" key="7">
    <source>
        <dbReference type="SAM" id="MobiDB-lite"/>
    </source>
</evidence>
<evidence type="ECO:0000313" key="11">
    <source>
        <dbReference type="Proteomes" id="UP000029665"/>
    </source>
</evidence>
<feature type="transmembrane region" description="Helical" evidence="8">
    <location>
        <begin position="240"/>
        <end position="265"/>
    </location>
</feature>
<dbReference type="GO" id="GO:0022857">
    <property type="term" value="F:transmembrane transporter activity"/>
    <property type="evidence" value="ECO:0007669"/>
    <property type="project" value="InterPro"/>
</dbReference>
<evidence type="ECO:0000256" key="8">
    <source>
        <dbReference type="SAM" id="Phobius"/>
    </source>
</evidence>